<accession>A0ACC3B8T1</accession>
<sequence>MRYIDDANEDILALAQELERLITWGPLAWVLTAEVPPNQVREKTVAISGMGAYIVGLIIMFVNPYTQAEIGGRVAFIYGGLSIVAFVFSWFFVPELSQRSLEEIKQMFEDRISTRTFKSHVFLVPADVTEKKEEVVFIENV</sequence>
<dbReference type="EMBL" id="JAOPJF010000014">
    <property type="protein sequence ID" value="KAK1146889.1"/>
    <property type="molecule type" value="Genomic_DNA"/>
</dbReference>
<dbReference type="Proteomes" id="UP001177260">
    <property type="component" value="Unassembled WGS sequence"/>
</dbReference>
<comment type="caution">
    <text evidence="1">The sequence shown here is derived from an EMBL/GenBank/DDBJ whole genome shotgun (WGS) entry which is preliminary data.</text>
</comment>
<reference evidence="1 2" key="1">
    <citation type="journal article" date="2023" name="ACS Omega">
        <title>Identification of the Neoaspergillic Acid Biosynthesis Gene Cluster by Establishing an In Vitro CRISPR-Ribonucleoprotein Genetic System in Aspergillus melleus.</title>
        <authorList>
            <person name="Yuan B."/>
            <person name="Grau M.F."/>
            <person name="Murata R.M."/>
            <person name="Torok T."/>
            <person name="Venkateswaran K."/>
            <person name="Stajich J.E."/>
            <person name="Wang C.C.C."/>
        </authorList>
    </citation>
    <scope>NUCLEOTIDE SEQUENCE [LARGE SCALE GENOMIC DNA]</scope>
    <source>
        <strain evidence="1 2">IMV 1140</strain>
    </source>
</reference>
<protein>
    <submittedName>
        <fullName evidence="1">Uncharacterized protein</fullName>
    </submittedName>
</protein>
<proteinExistence type="predicted"/>
<keyword evidence="2" id="KW-1185">Reference proteome</keyword>
<gene>
    <name evidence="1" type="ORF">N8T08_002215</name>
</gene>
<organism evidence="1 2">
    <name type="scientific">Aspergillus melleus</name>
    <dbReference type="NCBI Taxonomy" id="138277"/>
    <lineage>
        <taxon>Eukaryota</taxon>
        <taxon>Fungi</taxon>
        <taxon>Dikarya</taxon>
        <taxon>Ascomycota</taxon>
        <taxon>Pezizomycotina</taxon>
        <taxon>Eurotiomycetes</taxon>
        <taxon>Eurotiomycetidae</taxon>
        <taxon>Eurotiales</taxon>
        <taxon>Aspergillaceae</taxon>
        <taxon>Aspergillus</taxon>
        <taxon>Aspergillus subgen. Circumdati</taxon>
    </lineage>
</organism>
<evidence type="ECO:0000313" key="2">
    <source>
        <dbReference type="Proteomes" id="UP001177260"/>
    </source>
</evidence>
<name>A0ACC3B8T1_9EURO</name>
<evidence type="ECO:0000313" key="1">
    <source>
        <dbReference type="EMBL" id="KAK1146889.1"/>
    </source>
</evidence>